<sequence length="761" mass="78498">MATFLYRLGRSAFRRRRLVVLLWVAIIALVGFGAANASAPAAKPFTVPGIEAQKAVDLLGERMPEAAADGASARIVFRAPAGQQIDSATNKAAVEQVVGALKGSDQVAAADDPFTAGTVSKDHTTAYAAVSYQVSGDTLKDATRDNLEHAAQKGRDAGLTVEVGGDALQDDSGPGNGEIVGIAIAAVVLVITFGGLVAAGLPILTALLGVAVGVGGITALAGVFDLSPTTSTLAMMLGLAVGIDYALFVVSRYRNELTKGHDPEDAAGRAVGTAGSAVVFAGLTVIVALAGLAVVNIPMLTEMGLAAAGTVAVAVLVALTFVPAILGFAGKRIFGRKARRKAELLAAEAAEGGSVHRRAAEKPNMGTRWARFVLRHPIRVLVIAVLGLGTLAIPVGSMQLGLPDDGVKSTDTTQRRGYDLLTESFGPGFNGPLLVVVDAAKSNNGKAAAAEVTQALGRVKGIASVGEATFNKAGNTAIIEVTPNSKPSSNATKDLVHAIRDTADQTKARTGAETLVGGAPALNIDFSQRLNDALLPYLALVVGLAILLLMAVFRSVLVPIKAAGGFLLSVVASLGAVVAVFQWGWLGSLIGVDQTGPIMSMMPIFLVGIVFGLAMDYEVFLVTGMREAYVHGESPRQAVVSGFRHGARVVTAAALIMIGVFAGFIGAPDSMVKMIGFGLASAVLFDAFVVRMTIVPAVLALLGKSAWWLPGWLNRLIPNVDVEGEGLRKYLGDDDANAAPVGADASRRDRDPDLDLDTVKV</sequence>
<feature type="transmembrane region" description="Helical" evidence="8">
    <location>
        <begin position="179"/>
        <end position="199"/>
    </location>
</feature>
<feature type="compositionally biased region" description="Basic and acidic residues" evidence="7">
    <location>
        <begin position="745"/>
        <end position="761"/>
    </location>
</feature>
<dbReference type="InterPro" id="IPR000731">
    <property type="entry name" value="SSD"/>
</dbReference>
<comment type="caution">
    <text evidence="10">The sequence shown here is derived from an EMBL/GenBank/DDBJ whole genome shotgun (WGS) entry which is preliminary data.</text>
</comment>
<feature type="transmembrane region" description="Helical" evidence="8">
    <location>
        <begin position="565"/>
        <end position="584"/>
    </location>
</feature>
<dbReference type="GO" id="GO:0005886">
    <property type="term" value="C:plasma membrane"/>
    <property type="evidence" value="ECO:0007669"/>
    <property type="project" value="UniProtKB-SubCell"/>
</dbReference>
<feature type="transmembrane region" description="Helical" evidence="8">
    <location>
        <begin position="679"/>
        <end position="702"/>
    </location>
</feature>
<evidence type="ECO:0000256" key="8">
    <source>
        <dbReference type="SAM" id="Phobius"/>
    </source>
</evidence>
<dbReference type="Gene3D" id="1.20.1640.10">
    <property type="entry name" value="Multidrug efflux transporter AcrB transmembrane domain"/>
    <property type="match status" value="2"/>
</dbReference>
<evidence type="ECO:0000256" key="1">
    <source>
        <dbReference type="ARBA" id="ARBA00004651"/>
    </source>
</evidence>
<feature type="region of interest" description="Disordered" evidence="7">
    <location>
        <begin position="735"/>
        <end position="761"/>
    </location>
</feature>
<dbReference type="OrthoDB" id="7051771at2"/>
<dbReference type="InterPro" id="IPR050545">
    <property type="entry name" value="Mycobact_MmpL"/>
</dbReference>
<keyword evidence="4 8" id="KW-0812">Transmembrane</keyword>
<evidence type="ECO:0000256" key="4">
    <source>
        <dbReference type="ARBA" id="ARBA00022692"/>
    </source>
</evidence>
<evidence type="ECO:0000313" key="11">
    <source>
        <dbReference type="Proteomes" id="UP000190037"/>
    </source>
</evidence>
<feature type="transmembrane region" description="Helical" evidence="8">
    <location>
        <begin position="303"/>
        <end position="330"/>
    </location>
</feature>
<dbReference type="PANTHER" id="PTHR33406:SF11">
    <property type="entry name" value="MEMBRANE PROTEIN SCO6666-RELATED"/>
    <property type="match status" value="1"/>
</dbReference>
<feature type="domain" description="SSD" evidence="9">
    <location>
        <begin position="203"/>
        <end position="328"/>
    </location>
</feature>
<feature type="transmembrane region" description="Helical" evidence="8">
    <location>
        <begin position="378"/>
        <end position="396"/>
    </location>
</feature>
<keyword evidence="3" id="KW-1003">Cell membrane</keyword>
<dbReference type="RefSeq" id="WP_078980152.1">
    <property type="nucleotide sequence ID" value="NZ_MWQN01000002.1"/>
</dbReference>
<feature type="transmembrane region" description="Helical" evidence="8">
    <location>
        <begin position="534"/>
        <end position="553"/>
    </location>
</feature>
<dbReference type="AlphaFoldDB" id="A0A1T3NQI9"/>
<evidence type="ECO:0000256" key="7">
    <source>
        <dbReference type="SAM" id="MobiDB-lite"/>
    </source>
</evidence>
<feature type="transmembrane region" description="Helical" evidence="8">
    <location>
        <begin position="206"/>
        <end position="224"/>
    </location>
</feature>
<keyword evidence="6 8" id="KW-0472">Membrane</keyword>
<comment type="similarity">
    <text evidence="2">Belongs to the resistance-nodulation-cell division (RND) (TC 2.A.6) family. MmpL subfamily.</text>
</comment>
<organism evidence="10 11">
    <name type="scientific">Embleya scabrispora</name>
    <dbReference type="NCBI Taxonomy" id="159449"/>
    <lineage>
        <taxon>Bacteria</taxon>
        <taxon>Bacillati</taxon>
        <taxon>Actinomycetota</taxon>
        <taxon>Actinomycetes</taxon>
        <taxon>Kitasatosporales</taxon>
        <taxon>Streptomycetaceae</taxon>
        <taxon>Embleya</taxon>
    </lineage>
</organism>
<feature type="transmembrane region" description="Helical" evidence="8">
    <location>
        <begin position="646"/>
        <end position="667"/>
    </location>
</feature>
<keyword evidence="11" id="KW-1185">Reference proteome</keyword>
<dbReference type="PANTHER" id="PTHR33406">
    <property type="entry name" value="MEMBRANE PROTEIN MJ1562-RELATED"/>
    <property type="match status" value="1"/>
</dbReference>
<dbReference type="SUPFAM" id="SSF82866">
    <property type="entry name" value="Multidrug efflux transporter AcrB transmembrane domain"/>
    <property type="match status" value="2"/>
</dbReference>
<feature type="transmembrane region" description="Helical" evidence="8">
    <location>
        <begin position="230"/>
        <end position="250"/>
    </location>
</feature>
<protein>
    <recommendedName>
        <fullName evidence="9">SSD domain-containing protein</fullName>
    </recommendedName>
</protein>
<keyword evidence="5 8" id="KW-1133">Transmembrane helix</keyword>
<evidence type="ECO:0000256" key="3">
    <source>
        <dbReference type="ARBA" id="ARBA00022475"/>
    </source>
</evidence>
<evidence type="ECO:0000313" key="10">
    <source>
        <dbReference type="EMBL" id="OPC78952.1"/>
    </source>
</evidence>
<comment type="subcellular location">
    <subcellularLocation>
        <location evidence="1">Cell membrane</location>
        <topology evidence="1">Multi-pass membrane protein</topology>
    </subcellularLocation>
</comment>
<dbReference type="Proteomes" id="UP000190037">
    <property type="component" value="Unassembled WGS sequence"/>
</dbReference>
<feature type="transmembrane region" description="Helical" evidence="8">
    <location>
        <begin position="604"/>
        <end position="625"/>
    </location>
</feature>
<accession>A0A1T3NQI9</accession>
<gene>
    <name evidence="10" type="ORF">B4N89_33090</name>
</gene>
<dbReference type="InterPro" id="IPR004869">
    <property type="entry name" value="MMPL_dom"/>
</dbReference>
<evidence type="ECO:0000256" key="2">
    <source>
        <dbReference type="ARBA" id="ARBA00010157"/>
    </source>
</evidence>
<dbReference type="EMBL" id="MWQN01000002">
    <property type="protein sequence ID" value="OPC78952.1"/>
    <property type="molecule type" value="Genomic_DNA"/>
</dbReference>
<evidence type="ECO:0000256" key="5">
    <source>
        <dbReference type="ARBA" id="ARBA00022989"/>
    </source>
</evidence>
<dbReference type="PROSITE" id="PS50156">
    <property type="entry name" value="SSD"/>
    <property type="match status" value="1"/>
</dbReference>
<dbReference type="Pfam" id="PF03176">
    <property type="entry name" value="MMPL"/>
    <property type="match status" value="2"/>
</dbReference>
<name>A0A1T3NQI9_9ACTN</name>
<reference evidence="10 11" key="1">
    <citation type="submission" date="2017-03" db="EMBL/GenBank/DDBJ databases">
        <title>Draft genome sequence of Streptomyces scabrisporus NF3, endophyte isolated from Amphipterygium adstringens.</title>
        <authorList>
            <person name="Vazquez M."/>
            <person name="Ceapa C.D."/>
            <person name="Rodriguez Luna D."/>
            <person name="Sanchez Esquivel S."/>
        </authorList>
    </citation>
    <scope>NUCLEOTIDE SEQUENCE [LARGE SCALE GENOMIC DNA]</scope>
    <source>
        <strain evidence="10 11">NF3</strain>
    </source>
</reference>
<proteinExistence type="inferred from homology"/>
<evidence type="ECO:0000259" key="9">
    <source>
        <dbReference type="PROSITE" id="PS50156"/>
    </source>
</evidence>
<feature type="transmembrane region" description="Helical" evidence="8">
    <location>
        <begin position="271"/>
        <end position="297"/>
    </location>
</feature>
<evidence type="ECO:0000256" key="6">
    <source>
        <dbReference type="ARBA" id="ARBA00023136"/>
    </source>
</evidence>